<evidence type="ECO:0000256" key="2">
    <source>
        <dbReference type="ARBA" id="ARBA00022490"/>
    </source>
</evidence>
<gene>
    <name evidence="7" type="primary">cueR</name>
    <name evidence="7" type="ORF">EJC49_04800</name>
</gene>
<evidence type="ECO:0000256" key="5">
    <source>
        <dbReference type="ARBA" id="ARBA00023163"/>
    </source>
</evidence>
<dbReference type="NCBIfam" id="TIGR02044">
    <property type="entry name" value="CueR"/>
    <property type="match status" value="1"/>
</dbReference>
<feature type="domain" description="HTH merR-type" evidence="6">
    <location>
        <begin position="1"/>
        <end position="68"/>
    </location>
</feature>
<dbReference type="PRINTS" id="PR00040">
    <property type="entry name" value="HTHMERR"/>
</dbReference>
<dbReference type="GO" id="GO:0003700">
    <property type="term" value="F:DNA-binding transcription factor activity"/>
    <property type="evidence" value="ECO:0007669"/>
    <property type="project" value="InterPro"/>
</dbReference>
<dbReference type="Pfam" id="PF00376">
    <property type="entry name" value="MerR"/>
    <property type="match status" value="1"/>
</dbReference>
<dbReference type="SUPFAM" id="SSF46955">
    <property type="entry name" value="Putative DNA-binding domain"/>
    <property type="match status" value="1"/>
</dbReference>
<dbReference type="InterPro" id="IPR047057">
    <property type="entry name" value="MerR_fam"/>
</dbReference>
<dbReference type="OrthoDB" id="9802944at2"/>
<dbReference type="PANTHER" id="PTHR30204">
    <property type="entry name" value="REDOX-CYCLING DRUG-SENSING TRANSCRIPTIONAL ACTIVATOR SOXR"/>
    <property type="match status" value="1"/>
</dbReference>
<keyword evidence="2" id="KW-0963">Cytoplasm</keyword>
<evidence type="ECO:0000313" key="7">
    <source>
        <dbReference type="EMBL" id="RST87547.1"/>
    </source>
</evidence>
<keyword evidence="3" id="KW-0805">Transcription regulation</keyword>
<dbReference type="PANTHER" id="PTHR30204:SF94">
    <property type="entry name" value="HEAVY METAL-DEPENDENT TRANSCRIPTIONAL REGULATOR HI_0293-RELATED"/>
    <property type="match status" value="1"/>
</dbReference>
<evidence type="ECO:0000256" key="4">
    <source>
        <dbReference type="ARBA" id="ARBA00023125"/>
    </source>
</evidence>
<keyword evidence="5" id="KW-0804">Transcription</keyword>
<dbReference type="CDD" id="cd01108">
    <property type="entry name" value="HTH_CueR"/>
    <property type="match status" value="1"/>
</dbReference>
<dbReference type="AlphaFoldDB" id="A0A429Z1I2"/>
<dbReference type="RefSeq" id="WP_126698329.1">
    <property type="nucleotide sequence ID" value="NZ_RWKW01000015.1"/>
</dbReference>
<evidence type="ECO:0000259" key="6">
    <source>
        <dbReference type="PROSITE" id="PS50937"/>
    </source>
</evidence>
<protein>
    <submittedName>
        <fullName evidence="7">Cu(I)-responsive transcriptional regulator</fullName>
    </submittedName>
</protein>
<proteinExistence type="predicted"/>
<accession>A0A429Z1I2</accession>
<dbReference type="Pfam" id="PF09278">
    <property type="entry name" value="MerR-DNA-bind"/>
    <property type="match status" value="1"/>
</dbReference>
<dbReference type="PROSITE" id="PS50937">
    <property type="entry name" value="HTH_MERR_2"/>
    <property type="match status" value="1"/>
</dbReference>
<reference evidence="7 8" key="1">
    <citation type="submission" date="2018-12" db="EMBL/GenBank/DDBJ databases">
        <title>Mesorhizobium carbonis sp. nov., isolated from coal mine water.</title>
        <authorList>
            <person name="Xin W."/>
            <person name="Xu Z."/>
            <person name="Xiang F."/>
            <person name="Zhang J."/>
            <person name="Xi L."/>
            <person name="Liu J."/>
        </authorList>
    </citation>
    <scope>NUCLEOTIDE SEQUENCE [LARGE SCALE GENOMIC DNA]</scope>
    <source>
        <strain evidence="7 8">B2.3</strain>
    </source>
</reference>
<dbReference type="Proteomes" id="UP000278398">
    <property type="component" value="Unassembled WGS sequence"/>
</dbReference>
<evidence type="ECO:0000256" key="1">
    <source>
        <dbReference type="ARBA" id="ARBA00004496"/>
    </source>
</evidence>
<dbReference type="InterPro" id="IPR015358">
    <property type="entry name" value="Tscrpt_reg_MerR_DNA-bd"/>
</dbReference>
<dbReference type="InterPro" id="IPR009061">
    <property type="entry name" value="DNA-bd_dom_put_sf"/>
</dbReference>
<sequence length="141" mass="15589">MNIGTAAERSGLPAKTIRYYEEIGLLKPDRSDNGYRDYSAADVHKLRFLQRSRSLGFSVEECRQLLSLYDDQERESADVKAIAQAKLAEIDRKLAELAGLRDMLRHLVANCHGDDRPDCPIIDGLSGEGDLRSAAACHGKG</sequence>
<dbReference type="InterPro" id="IPR011789">
    <property type="entry name" value="CueR"/>
</dbReference>
<comment type="caution">
    <text evidence="7">The sequence shown here is derived from an EMBL/GenBank/DDBJ whole genome shotgun (WGS) entry which is preliminary data.</text>
</comment>
<dbReference type="EMBL" id="RWKW01000015">
    <property type="protein sequence ID" value="RST87547.1"/>
    <property type="molecule type" value="Genomic_DNA"/>
</dbReference>
<dbReference type="Gene3D" id="1.10.1660.10">
    <property type="match status" value="1"/>
</dbReference>
<dbReference type="SMART" id="SM00422">
    <property type="entry name" value="HTH_MERR"/>
    <property type="match status" value="1"/>
</dbReference>
<dbReference type="GO" id="GO:0003677">
    <property type="term" value="F:DNA binding"/>
    <property type="evidence" value="ECO:0007669"/>
    <property type="project" value="UniProtKB-KW"/>
</dbReference>
<evidence type="ECO:0000313" key="8">
    <source>
        <dbReference type="Proteomes" id="UP000278398"/>
    </source>
</evidence>
<dbReference type="GO" id="GO:0005507">
    <property type="term" value="F:copper ion binding"/>
    <property type="evidence" value="ECO:0007669"/>
    <property type="project" value="InterPro"/>
</dbReference>
<evidence type="ECO:0000256" key="3">
    <source>
        <dbReference type="ARBA" id="ARBA00023015"/>
    </source>
</evidence>
<keyword evidence="8" id="KW-1185">Reference proteome</keyword>
<comment type="subcellular location">
    <subcellularLocation>
        <location evidence="1">Cytoplasm</location>
    </subcellularLocation>
</comment>
<organism evidence="7 8">
    <name type="scientific">Aquibium carbonis</name>
    <dbReference type="NCBI Taxonomy" id="2495581"/>
    <lineage>
        <taxon>Bacteria</taxon>
        <taxon>Pseudomonadati</taxon>
        <taxon>Pseudomonadota</taxon>
        <taxon>Alphaproteobacteria</taxon>
        <taxon>Hyphomicrobiales</taxon>
        <taxon>Phyllobacteriaceae</taxon>
        <taxon>Aquibium</taxon>
    </lineage>
</organism>
<keyword evidence="4" id="KW-0238">DNA-binding</keyword>
<dbReference type="InterPro" id="IPR000551">
    <property type="entry name" value="MerR-type_HTH_dom"/>
</dbReference>
<dbReference type="GO" id="GO:0005737">
    <property type="term" value="C:cytoplasm"/>
    <property type="evidence" value="ECO:0007669"/>
    <property type="project" value="UniProtKB-SubCell"/>
</dbReference>
<dbReference type="GO" id="GO:0045893">
    <property type="term" value="P:positive regulation of DNA-templated transcription"/>
    <property type="evidence" value="ECO:0007669"/>
    <property type="project" value="InterPro"/>
</dbReference>
<name>A0A429Z1I2_9HYPH</name>